<dbReference type="EMBL" id="CAADFI010000151">
    <property type="protein sequence ID" value="VFJ99150.1"/>
    <property type="molecule type" value="Genomic_DNA"/>
</dbReference>
<dbReference type="AlphaFoldDB" id="A0A450V2B5"/>
<organism evidence="1">
    <name type="scientific">Candidatus Kentrum eta</name>
    <dbReference type="NCBI Taxonomy" id="2126337"/>
    <lineage>
        <taxon>Bacteria</taxon>
        <taxon>Pseudomonadati</taxon>
        <taxon>Pseudomonadota</taxon>
        <taxon>Gammaproteobacteria</taxon>
        <taxon>Candidatus Kentrum</taxon>
    </lineage>
</organism>
<dbReference type="EMBL" id="CAADFG010000149">
    <property type="protein sequence ID" value="VFJ98909.1"/>
    <property type="molecule type" value="Genomic_DNA"/>
</dbReference>
<accession>A0A450V2B5</accession>
<evidence type="ECO:0000313" key="1">
    <source>
        <dbReference type="EMBL" id="VFJ98909.1"/>
    </source>
</evidence>
<name>A0A450V2B5_9GAMM</name>
<evidence type="ECO:0000313" key="2">
    <source>
        <dbReference type="EMBL" id="VFJ99150.1"/>
    </source>
</evidence>
<proteinExistence type="predicted"/>
<sequence length="107" mass="12349">MNRKMMHDGFYTFCLPGNTLANPVREAKAKDIAGQYLKVGNEEANKLLQEAKIQGQSFFVTCIFESHSYPIFSVRFLFCPLFSYLPSHIIHIKLFYLLNQIIKGCPR</sequence>
<protein>
    <submittedName>
        <fullName evidence="1">Uncharacterized protein</fullName>
    </submittedName>
</protein>
<gene>
    <name evidence="1" type="ORF">BECKH772A_GA0070896_101495</name>
    <name evidence="2" type="ORF">BECKH772B_GA0070898_101515</name>
</gene>
<reference evidence="1" key="1">
    <citation type="submission" date="2019-02" db="EMBL/GenBank/DDBJ databases">
        <authorList>
            <person name="Gruber-Vodicka R. H."/>
            <person name="Seah K. B. B."/>
        </authorList>
    </citation>
    <scope>NUCLEOTIDE SEQUENCE</scope>
    <source>
        <strain evidence="1">BECK_SA2B15</strain>
        <strain evidence="2">BECK_SA2B20</strain>
    </source>
</reference>